<dbReference type="SMART" id="SM00354">
    <property type="entry name" value="HTH_LACI"/>
    <property type="match status" value="1"/>
</dbReference>
<dbReference type="CDD" id="cd20009">
    <property type="entry name" value="PBP1_RafR-like"/>
    <property type="match status" value="1"/>
</dbReference>
<evidence type="ECO:0000313" key="6">
    <source>
        <dbReference type="Proteomes" id="UP001238334"/>
    </source>
</evidence>
<dbReference type="RefSeq" id="WP_270919842.1">
    <property type="nucleotide sequence ID" value="NZ_CP127247.1"/>
</dbReference>
<protein>
    <submittedName>
        <fullName evidence="5">LacI family DNA-binding transcriptional regulator</fullName>
    </submittedName>
</protein>
<dbReference type="PANTHER" id="PTHR30146:SF109">
    <property type="entry name" value="HTH-TYPE TRANSCRIPTIONAL REGULATOR GALS"/>
    <property type="match status" value="1"/>
</dbReference>
<dbReference type="GO" id="GO:0000976">
    <property type="term" value="F:transcription cis-regulatory region binding"/>
    <property type="evidence" value="ECO:0007669"/>
    <property type="project" value="TreeGrafter"/>
</dbReference>
<accession>A0A9Y2KVE8</accession>
<dbReference type="InterPro" id="IPR010982">
    <property type="entry name" value="Lambda_DNA-bd_dom_sf"/>
</dbReference>
<keyword evidence="1" id="KW-0805">Transcription regulation</keyword>
<name>A0A9Y2KVE8_9RHOB</name>
<evidence type="ECO:0000256" key="3">
    <source>
        <dbReference type="ARBA" id="ARBA00023163"/>
    </source>
</evidence>
<dbReference type="CDD" id="cd01392">
    <property type="entry name" value="HTH_LacI"/>
    <property type="match status" value="1"/>
</dbReference>
<dbReference type="Gene3D" id="1.10.260.40">
    <property type="entry name" value="lambda repressor-like DNA-binding domains"/>
    <property type="match status" value="1"/>
</dbReference>
<dbReference type="SUPFAM" id="SSF47413">
    <property type="entry name" value="lambda repressor-like DNA-binding domains"/>
    <property type="match status" value="1"/>
</dbReference>
<dbReference type="InterPro" id="IPR046335">
    <property type="entry name" value="LacI/GalR-like_sensor"/>
</dbReference>
<dbReference type="GO" id="GO:0003700">
    <property type="term" value="F:DNA-binding transcription factor activity"/>
    <property type="evidence" value="ECO:0007669"/>
    <property type="project" value="TreeGrafter"/>
</dbReference>
<evidence type="ECO:0000259" key="4">
    <source>
        <dbReference type="PROSITE" id="PS50932"/>
    </source>
</evidence>
<dbReference type="PANTHER" id="PTHR30146">
    <property type="entry name" value="LACI-RELATED TRANSCRIPTIONAL REPRESSOR"/>
    <property type="match status" value="1"/>
</dbReference>
<dbReference type="Proteomes" id="UP001238334">
    <property type="component" value="Chromosome"/>
</dbReference>
<dbReference type="SUPFAM" id="SSF53822">
    <property type="entry name" value="Periplasmic binding protein-like I"/>
    <property type="match status" value="1"/>
</dbReference>
<dbReference type="InterPro" id="IPR028082">
    <property type="entry name" value="Peripla_BP_I"/>
</dbReference>
<organism evidence="5 6">
    <name type="scientific">Parasedimentitalea psychrophila</name>
    <dbReference type="NCBI Taxonomy" id="2997337"/>
    <lineage>
        <taxon>Bacteria</taxon>
        <taxon>Pseudomonadati</taxon>
        <taxon>Pseudomonadota</taxon>
        <taxon>Alphaproteobacteria</taxon>
        <taxon>Rhodobacterales</taxon>
        <taxon>Paracoccaceae</taxon>
        <taxon>Parasedimentitalea</taxon>
    </lineage>
</organism>
<dbReference type="InterPro" id="IPR000843">
    <property type="entry name" value="HTH_LacI"/>
</dbReference>
<evidence type="ECO:0000313" key="5">
    <source>
        <dbReference type="EMBL" id="WIY23876.1"/>
    </source>
</evidence>
<keyword evidence="6" id="KW-1185">Reference proteome</keyword>
<keyword evidence="3" id="KW-0804">Transcription</keyword>
<proteinExistence type="predicted"/>
<reference evidence="5 6" key="1">
    <citation type="submission" date="2023-06" db="EMBL/GenBank/DDBJ databases">
        <title>Parasedimentitalea psychrophila sp. nov., a psychrophilic bacterium isolated from deep-sea sediment.</title>
        <authorList>
            <person name="Li A."/>
        </authorList>
    </citation>
    <scope>NUCLEOTIDE SEQUENCE [LARGE SCALE GENOMIC DNA]</scope>
    <source>
        <strain evidence="5 6">QS115</strain>
    </source>
</reference>
<dbReference type="PROSITE" id="PS50932">
    <property type="entry name" value="HTH_LACI_2"/>
    <property type="match status" value="1"/>
</dbReference>
<feature type="domain" description="HTH lacI-type" evidence="4">
    <location>
        <begin position="10"/>
        <end position="64"/>
    </location>
</feature>
<dbReference type="Gene3D" id="3.40.50.2300">
    <property type="match status" value="2"/>
</dbReference>
<gene>
    <name evidence="5" type="ORF">QPJ95_14650</name>
</gene>
<evidence type="ECO:0000256" key="1">
    <source>
        <dbReference type="ARBA" id="ARBA00023015"/>
    </source>
</evidence>
<dbReference type="EMBL" id="CP127247">
    <property type="protein sequence ID" value="WIY23876.1"/>
    <property type="molecule type" value="Genomic_DNA"/>
</dbReference>
<keyword evidence="2 5" id="KW-0238">DNA-binding</keyword>
<dbReference type="KEGG" id="ppso:QPJ95_14650"/>
<dbReference type="Pfam" id="PF13377">
    <property type="entry name" value="Peripla_BP_3"/>
    <property type="match status" value="1"/>
</dbReference>
<dbReference type="Pfam" id="PF00356">
    <property type="entry name" value="LacI"/>
    <property type="match status" value="1"/>
</dbReference>
<evidence type="ECO:0000256" key="2">
    <source>
        <dbReference type="ARBA" id="ARBA00023125"/>
    </source>
</evidence>
<dbReference type="AlphaFoldDB" id="A0A9Y2KVE8"/>
<sequence length="352" mass="38021">MSDPSKIKRPTQRTIAAKMGISVGAVSRALANDPQMAEETRALVQKMAKELGYSPDRAAQRLRTGRTQVINLILPPHEEILGFGTLLIRGISARLENTGYHLVVLPDFGPDKSAEQIRRVVRDKLADGIIFSRTTPDDSRIKFLLEADFPFISHGRSELATPHPFVDCDNYAFALQAAETLIGRGAKRLGILLPPERFTFRQHLQHGFMTAVRAAGVGYEILDGISLDSNANAISANIQKRFAAPEAPDGLVLPGDVSGLAALAAIQDLGLVPGQDVQLVVKQTSGVFDLVRPKVASLYEDLSEAGEKLADLLLKRIAGAPVAELQYIQPVLGRLPANDTLSDTQLRAPGVS</sequence>